<evidence type="ECO:0000313" key="6">
    <source>
        <dbReference type="Proteomes" id="UP000579281"/>
    </source>
</evidence>
<dbReference type="RefSeq" id="WP_184307074.1">
    <property type="nucleotide sequence ID" value="NZ_JACHEN010000001.1"/>
</dbReference>
<proteinExistence type="predicted"/>
<comment type="caution">
    <text evidence="5">The sequence shown here is derived from an EMBL/GenBank/DDBJ whole genome shotgun (WGS) entry which is preliminary data.</text>
</comment>
<dbReference type="Proteomes" id="UP000579281">
    <property type="component" value="Unassembled WGS sequence"/>
</dbReference>
<dbReference type="Gene3D" id="3.20.20.370">
    <property type="entry name" value="Glycoside hydrolase/deacetylase"/>
    <property type="match status" value="1"/>
</dbReference>
<dbReference type="PANTHER" id="PTHR10587:SF133">
    <property type="entry name" value="CHITIN DEACETYLASE 1-RELATED"/>
    <property type="match status" value="1"/>
</dbReference>
<dbReference type="InterPro" id="IPR011330">
    <property type="entry name" value="Glyco_hydro/deAcase_b/a-brl"/>
</dbReference>
<protein>
    <submittedName>
        <fullName evidence="5">Peptidoglycan/xylan/chitin deacetylase (PgdA/CDA1 family)</fullName>
    </submittedName>
</protein>
<dbReference type="Pfam" id="PF01522">
    <property type="entry name" value="Polysacc_deac_1"/>
    <property type="match status" value="1"/>
</dbReference>
<dbReference type="InterPro" id="IPR050248">
    <property type="entry name" value="Polysacc_deacetylase_ArnD"/>
</dbReference>
<feature type="domain" description="NodB homology" evidence="4">
    <location>
        <begin position="101"/>
        <end position="283"/>
    </location>
</feature>
<sequence>MKKINKYIVLYMMIMGAMWFVQFKMVENGMNIYGQTEKRPLSTLVVSLAEGQDSSQGQVDLEVETLPANGEEITEQQESKGKPAYYTVKNQVLYKGSGEENKIALTFDDGPDPYYTEKLLDFLKEHQIKATFFLIGAHVEKYPHVVARIAQEGHVIGNHSWGHKKFTWLQPWEVQRELKKTEDLIDSIAGYHANIFRPPFGTMNKKTLERVNAAGYNVVNWSVDTKDWSGIPVSKILYYVKMQLKPGGIVLMHSSGKKQAMENMLASLPEIIQLAKENGYEFVTVPEVLGLEEKVDTNLEEEKPGE</sequence>
<evidence type="ECO:0000313" key="5">
    <source>
        <dbReference type="EMBL" id="MBB6214027.1"/>
    </source>
</evidence>
<dbReference type="GO" id="GO:0016020">
    <property type="term" value="C:membrane"/>
    <property type="evidence" value="ECO:0007669"/>
    <property type="project" value="TreeGrafter"/>
</dbReference>
<dbReference type="CDD" id="cd10917">
    <property type="entry name" value="CE4_NodB_like_6s_7s"/>
    <property type="match status" value="1"/>
</dbReference>
<dbReference type="GO" id="GO:0046872">
    <property type="term" value="F:metal ion binding"/>
    <property type="evidence" value="ECO:0007669"/>
    <property type="project" value="UniProtKB-KW"/>
</dbReference>
<keyword evidence="2" id="KW-0378">Hydrolase</keyword>
<keyword evidence="1" id="KW-0479">Metal-binding</keyword>
<evidence type="ECO:0000259" key="4">
    <source>
        <dbReference type="PROSITE" id="PS51677"/>
    </source>
</evidence>
<dbReference type="EMBL" id="JACHEN010000001">
    <property type="protein sequence ID" value="MBB6214027.1"/>
    <property type="molecule type" value="Genomic_DNA"/>
</dbReference>
<reference evidence="5 6" key="1">
    <citation type="submission" date="2020-08" db="EMBL/GenBank/DDBJ databases">
        <title>Genomic Encyclopedia of Type Strains, Phase IV (KMG-IV): sequencing the most valuable type-strain genomes for metagenomic binning, comparative biology and taxonomic classification.</title>
        <authorList>
            <person name="Goeker M."/>
        </authorList>
    </citation>
    <scope>NUCLEOTIDE SEQUENCE [LARGE SCALE GENOMIC DNA]</scope>
    <source>
        <strain evidence="5 6">DSM 103526</strain>
    </source>
</reference>
<dbReference type="InterPro" id="IPR002509">
    <property type="entry name" value="NODB_dom"/>
</dbReference>
<evidence type="ECO:0000256" key="1">
    <source>
        <dbReference type="ARBA" id="ARBA00022723"/>
    </source>
</evidence>
<dbReference type="AlphaFoldDB" id="A0A841KKR2"/>
<organism evidence="5 6">
    <name type="scientific">Anaerosolibacter carboniphilus</name>
    <dbReference type="NCBI Taxonomy" id="1417629"/>
    <lineage>
        <taxon>Bacteria</taxon>
        <taxon>Bacillati</taxon>
        <taxon>Bacillota</taxon>
        <taxon>Clostridia</taxon>
        <taxon>Peptostreptococcales</taxon>
        <taxon>Thermotaleaceae</taxon>
        <taxon>Anaerosolibacter</taxon>
    </lineage>
</organism>
<dbReference type="PROSITE" id="PS51677">
    <property type="entry name" value="NODB"/>
    <property type="match status" value="1"/>
</dbReference>
<dbReference type="GO" id="GO:0005975">
    <property type="term" value="P:carbohydrate metabolic process"/>
    <property type="evidence" value="ECO:0007669"/>
    <property type="project" value="InterPro"/>
</dbReference>
<evidence type="ECO:0000256" key="2">
    <source>
        <dbReference type="ARBA" id="ARBA00022801"/>
    </source>
</evidence>
<dbReference type="PANTHER" id="PTHR10587">
    <property type="entry name" value="GLYCOSYL TRANSFERASE-RELATED"/>
    <property type="match status" value="1"/>
</dbReference>
<dbReference type="SUPFAM" id="SSF88713">
    <property type="entry name" value="Glycoside hydrolase/deacetylase"/>
    <property type="match status" value="1"/>
</dbReference>
<keyword evidence="3" id="KW-0472">Membrane</keyword>
<keyword evidence="3" id="KW-0812">Transmembrane</keyword>
<dbReference type="GO" id="GO:0016810">
    <property type="term" value="F:hydrolase activity, acting on carbon-nitrogen (but not peptide) bonds"/>
    <property type="evidence" value="ECO:0007669"/>
    <property type="project" value="InterPro"/>
</dbReference>
<name>A0A841KKR2_9FIRM</name>
<evidence type="ECO:0000256" key="3">
    <source>
        <dbReference type="SAM" id="Phobius"/>
    </source>
</evidence>
<keyword evidence="6" id="KW-1185">Reference proteome</keyword>
<accession>A0A841KKR2</accession>
<keyword evidence="3" id="KW-1133">Transmembrane helix</keyword>
<gene>
    <name evidence="5" type="ORF">HNQ80_000096</name>
</gene>
<feature type="transmembrane region" description="Helical" evidence="3">
    <location>
        <begin position="7"/>
        <end position="26"/>
    </location>
</feature>